<keyword evidence="3" id="KW-1185">Reference proteome</keyword>
<evidence type="ECO:0000313" key="3">
    <source>
        <dbReference type="Proteomes" id="UP001237642"/>
    </source>
</evidence>
<sequence length="334" mass="39146">MDEDENSCVPASLVRRTYRDIAPAEFTLKIEDFPLLLREMNTVMDNYHSGCFKAGGYRWRLSLYPFGNNKTRRDTNYMSIYLELAEEINSPVDVIIKFFVYDHIRERYLMVEDANKQVKRFNKARSAHGISEFILVASFFDASNGYLLDEMSCVFGVELFFTKNRMSKTVVTLSNDVNIPDDKEFFTWKLEKFSKRHNKVYYSHPFVAGERKWKLIIYPRWEKKWLALGLVLDGTNISNSSSRGGFLNFRGLNRNGDHKLYAKYTLVVKDQLNLQDIAKEGSDYFSEVTPCRVRRNFMELSKLHDQSKGFLGNDVLMVQVRVNAIFYEHDWHEA</sequence>
<organism evidence="2 3">
    <name type="scientific">Heracleum sosnowskyi</name>
    <dbReference type="NCBI Taxonomy" id="360622"/>
    <lineage>
        <taxon>Eukaryota</taxon>
        <taxon>Viridiplantae</taxon>
        <taxon>Streptophyta</taxon>
        <taxon>Embryophyta</taxon>
        <taxon>Tracheophyta</taxon>
        <taxon>Spermatophyta</taxon>
        <taxon>Magnoliopsida</taxon>
        <taxon>eudicotyledons</taxon>
        <taxon>Gunneridae</taxon>
        <taxon>Pentapetalae</taxon>
        <taxon>asterids</taxon>
        <taxon>campanulids</taxon>
        <taxon>Apiales</taxon>
        <taxon>Apiaceae</taxon>
        <taxon>Apioideae</taxon>
        <taxon>apioid superclade</taxon>
        <taxon>Tordylieae</taxon>
        <taxon>Tordyliinae</taxon>
        <taxon>Heracleum</taxon>
    </lineage>
</organism>
<dbReference type="PANTHER" id="PTHR46162">
    <property type="entry name" value="TRAF-LIKE FAMILY PROTEIN"/>
    <property type="match status" value="1"/>
</dbReference>
<feature type="domain" description="MATH" evidence="1">
    <location>
        <begin position="23"/>
        <end position="159"/>
    </location>
</feature>
<dbReference type="InterPro" id="IPR008974">
    <property type="entry name" value="TRAF-like"/>
</dbReference>
<dbReference type="AlphaFoldDB" id="A0AAD8J6H6"/>
<evidence type="ECO:0000313" key="2">
    <source>
        <dbReference type="EMBL" id="KAK1398484.1"/>
    </source>
</evidence>
<evidence type="ECO:0000259" key="1">
    <source>
        <dbReference type="PROSITE" id="PS50144"/>
    </source>
</evidence>
<reference evidence="2" key="1">
    <citation type="submission" date="2023-02" db="EMBL/GenBank/DDBJ databases">
        <title>Genome of toxic invasive species Heracleum sosnowskyi carries increased number of genes despite the absence of recent whole-genome duplications.</title>
        <authorList>
            <person name="Schelkunov M."/>
            <person name="Shtratnikova V."/>
            <person name="Makarenko M."/>
            <person name="Klepikova A."/>
            <person name="Omelchenko D."/>
            <person name="Novikova G."/>
            <person name="Obukhova E."/>
            <person name="Bogdanov V."/>
            <person name="Penin A."/>
            <person name="Logacheva M."/>
        </authorList>
    </citation>
    <scope>NUCLEOTIDE SEQUENCE</scope>
    <source>
        <strain evidence="2">Hsosn_3</strain>
        <tissue evidence="2">Leaf</tissue>
    </source>
</reference>
<dbReference type="Gene3D" id="2.60.210.10">
    <property type="entry name" value="Apoptosis, Tumor Necrosis Factor Receptor Associated Protein 2, Chain A"/>
    <property type="match status" value="2"/>
</dbReference>
<comment type="caution">
    <text evidence="2">The sequence shown here is derived from an EMBL/GenBank/DDBJ whole genome shotgun (WGS) entry which is preliminary data.</text>
</comment>
<dbReference type="PANTHER" id="PTHR46162:SF40">
    <property type="entry name" value="TRAF-LIKE FAMILY PROTEIN"/>
    <property type="match status" value="1"/>
</dbReference>
<feature type="domain" description="MATH" evidence="1">
    <location>
        <begin position="183"/>
        <end position="322"/>
    </location>
</feature>
<dbReference type="Pfam" id="PF22486">
    <property type="entry name" value="MATH_2"/>
    <property type="match status" value="2"/>
</dbReference>
<dbReference type="Proteomes" id="UP001237642">
    <property type="component" value="Unassembled WGS sequence"/>
</dbReference>
<proteinExistence type="predicted"/>
<dbReference type="EMBL" id="JAUIZM010000002">
    <property type="protein sequence ID" value="KAK1398484.1"/>
    <property type="molecule type" value="Genomic_DNA"/>
</dbReference>
<reference evidence="2" key="2">
    <citation type="submission" date="2023-05" db="EMBL/GenBank/DDBJ databases">
        <authorList>
            <person name="Schelkunov M.I."/>
        </authorList>
    </citation>
    <scope>NUCLEOTIDE SEQUENCE</scope>
    <source>
        <strain evidence="2">Hsosn_3</strain>
        <tissue evidence="2">Leaf</tissue>
    </source>
</reference>
<protein>
    <submittedName>
        <fullName evidence="2">MATH domain and coiled-coil domain-containing protein-like</fullName>
    </submittedName>
</protein>
<name>A0AAD8J6H6_9APIA</name>
<dbReference type="SUPFAM" id="SSF49599">
    <property type="entry name" value="TRAF domain-like"/>
    <property type="match status" value="2"/>
</dbReference>
<dbReference type="PROSITE" id="PS50144">
    <property type="entry name" value="MATH"/>
    <property type="match status" value="2"/>
</dbReference>
<dbReference type="InterPro" id="IPR002083">
    <property type="entry name" value="MATH/TRAF_dom"/>
</dbReference>
<dbReference type="CDD" id="cd00121">
    <property type="entry name" value="MATH"/>
    <property type="match status" value="2"/>
</dbReference>
<gene>
    <name evidence="2" type="ORF">POM88_008347</name>
</gene>
<accession>A0AAD8J6H6</accession>